<gene>
    <name evidence="1" type="ORF">N2599_14105</name>
</gene>
<dbReference type="RefSeq" id="WP_051336441.1">
    <property type="nucleotide sequence ID" value="NZ_CP104143.1"/>
</dbReference>
<organism evidence="1 2">
    <name type="scientific">Rhizobium sullae</name>
    <name type="common">Rhizobium hedysari</name>
    <dbReference type="NCBI Taxonomy" id="50338"/>
    <lineage>
        <taxon>Bacteria</taxon>
        <taxon>Pseudomonadati</taxon>
        <taxon>Pseudomonadota</taxon>
        <taxon>Alphaproteobacteria</taxon>
        <taxon>Hyphomicrobiales</taxon>
        <taxon>Rhizobiaceae</taxon>
        <taxon>Rhizobium/Agrobacterium group</taxon>
        <taxon>Rhizobium</taxon>
    </lineage>
</organism>
<reference evidence="1" key="1">
    <citation type="submission" date="2022-09" db="EMBL/GenBank/DDBJ databases">
        <title>Australian commercial rhizobial inoculants.</title>
        <authorList>
            <person name="Kohlmeier M.G."/>
            <person name="O'Hara G.W."/>
            <person name="Colombi E."/>
            <person name="Ramsay J.P."/>
            <person name="Terpolilli J."/>
        </authorList>
    </citation>
    <scope>NUCLEOTIDE SEQUENCE</scope>
    <source>
        <strain evidence="1">WSM1592</strain>
    </source>
</reference>
<protein>
    <submittedName>
        <fullName evidence="1">Uncharacterized protein</fullName>
    </submittedName>
</protein>
<dbReference type="Proteomes" id="UP001060123">
    <property type="component" value="Chromosome"/>
</dbReference>
<evidence type="ECO:0000313" key="1">
    <source>
        <dbReference type="EMBL" id="UWU13278.1"/>
    </source>
</evidence>
<sequence>MANTPNFAIPMPDPAADVDEEFYRLQQAWAIVDLALWNLTQALDGKAPALHEHAIGQITGLLEALAGKMDASATFVLDDLTDVSGATAAAIGYVLVKAANGQWQPSSAIAALGAHQHATGDIVGLTAAINAATANKAPLASPTFTGTPTAPTAAPGDSDTTIATTAFVTAAINVIKGGVAAAFDTLSEIATELGLKAAKAVTITGGGLVTGGGDLSANRALTVTKSSNAQAKAGTDDTTAMTPVRTKDAVDALEAVVAFVDFNGTGTPAIRASKGVSSITDNGTGDYTVNLSPAMPNANYAVLFGGGYTNQSCWFSLNRQETTSVKSTTAVRVAATINGAYVDAEYYSVAILR</sequence>
<dbReference type="EMBL" id="CP104143">
    <property type="protein sequence ID" value="UWU13278.1"/>
    <property type="molecule type" value="Genomic_DNA"/>
</dbReference>
<proteinExistence type="predicted"/>
<accession>A0ABY5XFG8</accession>
<name>A0ABY5XFG8_RHISU</name>
<evidence type="ECO:0000313" key="2">
    <source>
        <dbReference type="Proteomes" id="UP001060123"/>
    </source>
</evidence>
<keyword evidence="2" id="KW-1185">Reference proteome</keyword>